<sequence length="100" mass="11000">MQAGACHSNILATVISYESTLYSQLIASLRLGLYLHGPGHRVVHNARTENTMGRTRRDMKEAGSIRGERPPFINLSTRPNTAIPLGMMSISRGMIGLQLH</sequence>
<evidence type="ECO:0000313" key="1">
    <source>
        <dbReference type="EMBL" id="CAI6101351.1"/>
    </source>
</evidence>
<reference evidence="1" key="1">
    <citation type="submission" date="2023-01" db="EMBL/GenBank/DDBJ databases">
        <authorList>
            <person name="Piombo E."/>
        </authorList>
    </citation>
    <scope>NUCLEOTIDE SEQUENCE</scope>
</reference>
<protein>
    <submittedName>
        <fullName evidence="1">Uncharacterized protein</fullName>
    </submittedName>
</protein>
<dbReference type="Proteomes" id="UP001160390">
    <property type="component" value="Unassembled WGS sequence"/>
</dbReference>
<comment type="caution">
    <text evidence="1">The sequence shown here is derived from an EMBL/GenBank/DDBJ whole genome shotgun (WGS) entry which is preliminary data.</text>
</comment>
<dbReference type="EMBL" id="CABFNP030001360">
    <property type="protein sequence ID" value="CAI6101351.1"/>
    <property type="molecule type" value="Genomic_DNA"/>
</dbReference>
<dbReference type="AlphaFoldDB" id="A0AA35VEK7"/>
<accession>A0AA35VEK7</accession>
<proteinExistence type="predicted"/>
<organism evidence="1 2">
    <name type="scientific">Clonostachys chloroleuca</name>
    <dbReference type="NCBI Taxonomy" id="1926264"/>
    <lineage>
        <taxon>Eukaryota</taxon>
        <taxon>Fungi</taxon>
        <taxon>Dikarya</taxon>
        <taxon>Ascomycota</taxon>
        <taxon>Pezizomycotina</taxon>
        <taxon>Sordariomycetes</taxon>
        <taxon>Hypocreomycetidae</taxon>
        <taxon>Hypocreales</taxon>
        <taxon>Bionectriaceae</taxon>
        <taxon>Clonostachys</taxon>
    </lineage>
</organism>
<name>A0AA35VEK7_9HYPO</name>
<gene>
    <name evidence="1" type="ORF">CCHLO57077_00006575</name>
</gene>
<evidence type="ECO:0000313" key="2">
    <source>
        <dbReference type="Proteomes" id="UP001160390"/>
    </source>
</evidence>
<keyword evidence="2" id="KW-1185">Reference proteome</keyword>